<dbReference type="Pfam" id="PF01936">
    <property type="entry name" value="NYN"/>
    <property type="match status" value="1"/>
</dbReference>
<dbReference type="AlphaFoldDB" id="A0A9X2L316"/>
<name>A0A9X2L316_9BACT</name>
<dbReference type="RefSeq" id="WP_255134288.1">
    <property type="nucleotide sequence ID" value="NZ_JANDBC010000001.1"/>
</dbReference>
<proteinExistence type="predicted"/>
<dbReference type="GO" id="GO:0004540">
    <property type="term" value="F:RNA nuclease activity"/>
    <property type="evidence" value="ECO:0007669"/>
    <property type="project" value="InterPro"/>
</dbReference>
<dbReference type="InterPro" id="IPR047140">
    <property type="entry name" value="LabA"/>
</dbReference>
<dbReference type="Gene3D" id="2.40.50.140">
    <property type="entry name" value="Nucleic acid-binding proteins"/>
    <property type="match status" value="1"/>
</dbReference>
<dbReference type="EMBL" id="JANDBC010000001">
    <property type="protein sequence ID" value="MCP9291421.1"/>
    <property type="molecule type" value="Genomic_DNA"/>
</dbReference>
<gene>
    <name evidence="2" type="ORF">NM125_07475</name>
</gene>
<evidence type="ECO:0000313" key="2">
    <source>
        <dbReference type="EMBL" id="MCP9291421.1"/>
    </source>
</evidence>
<accession>A0A9X2L316</accession>
<organism evidence="2 3">
    <name type="scientific">Gracilimonas sediminicola</name>
    <dbReference type="NCBI Taxonomy" id="2952158"/>
    <lineage>
        <taxon>Bacteria</taxon>
        <taxon>Pseudomonadati</taxon>
        <taxon>Balneolota</taxon>
        <taxon>Balneolia</taxon>
        <taxon>Balneolales</taxon>
        <taxon>Balneolaceae</taxon>
        <taxon>Gracilimonas</taxon>
    </lineage>
</organism>
<keyword evidence="3" id="KW-1185">Reference proteome</keyword>
<dbReference type="Gene3D" id="3.40.50.1010">
    <property type="entry name" value="5'-nuclease"/>
    <property type="match status" value="1"/>
</dbReference>
<reference evidence="2" key="1">
    <citation type="submission" date="2022-06" db="EMBL/GenBank/DDBJ databases">
        <title>Gracilimonas sp. CAU 1638 isolated from sea sediment.</title>
        <authorList>
            <person name="Kim W."/>
        </authorList>
    </citation>
    <scope>NUCLEOTIDE SEQUENCE</scope>
    <source>
        <strain evidence="2">CAU 1638</strain>
    </source>
</reference>
<evidence type="ECO:0000259" key="1">
    <source>
        <dbReference type="Pfam" id="PF01936"/>
    </source>
</evidence>
<dbReference type="PANTHER" id="PTHR35458">
    <property type="entry name" value="SLR0755 PROTEIN"/>
    <property type="match status" value="1"/>
</dbReference>
<comment type="caution">
    <text evidence="2">The sequence shown here is derived from an EMBL/GenBank/DDBJ whole genome shotgun (WGS) entry which is preliminary data.</text>
</comment>
<dbReference type="Proteomes" id="UP001139125">
    <property type="component" value="Unassembled WGS sequence"/>
</dbReference>
<sequence>MNTKERVGIYVDAVNVTMNGGYGLRYDTLRMFACRGGGIASRLNVYLCYDSDRLKEDHEYRQKTQRFCEVLRDFEYKVTEKPVQTYTNHETGEKISKSTIDMDMAVDMLVQADHLDKIVLLSSSGSYVSVVNAIQNKGCRVELVGFDNVSSSLKRAVDSSVSGYLIPGLLPIESPYEWGKNGSRVRGVCYDFSQDEGYGFLRFLTRKNDCLWITDSRDENSPYKTVFAHVSQFEEDFDTHYLPSRELIFEFDVTENDKGLIAENIVLVSAP</sequence>
<feature type="domain" description="NYN" evidence="1">
    <location>
        <begin position="6"/>
        <end position="160"/>
    </location>
</feature>
<dbReference type="PANTHER" id="PTHR35458:SF8">
    <property type="entry name" value="SLR0650 PROTEIN"/>
    <property type="match status" value="1"/>
</dbReference>
<evidence type="ECO:0000313" key="3">
    <source>
        <dbReference type="Proteomes" id="UP001139125"/>
    </source>
</evidence>
<dbReference type="InterPro" id="IPR012340">
    <property type="entry name" value="NA-bd_OB-fold"/>
</dbReference>
<protein>
    <submittedName>
        <fullName evidence="2">NYN domain-containing protein</fullName>
    </submittedName>
</protein>
<dbReference type="InterPro" id="IPR021139">
    <property type="entry name" value="NYN"/>
</dbReference>